<dbReference type="InterPro" id="IPR046848">
    <property type="entry name" value="E_motif"/>
</dbReference>
<proteinExistence type="predicted"/>
<reference evidence="3 4" key="1">
    <citation type="journal article" date="2019" name="Sci. Rep.">
        <title>A high-quality genome of Eragrostis curvula grass provides insights into Poaceae evolution and supports new strategies to enhance forage quality.</title>
        <authorList>
            <person name="Carballo J."/>
            <person name="Santos B.A.C.M."/>
            <person name="Zappacosta D."/>
            <person name="Garbus I."/>
            <person name="Selva J.P."/>
            <person name="Gallo C.A."/>
            <person name="Diaz A."/>
            <person name="Albertini E."/>
            <person name="Caccamo M."/>
            <person name="Echenique V."/>
        </authorList>
    </citation>
    <scope>NUCLEOTIDE SEQUENCE [LARGE SCALE GENOMIC DNA]</scope>
    <source>
        <strain evidence="4">cv. Victoria</strain>
        <tissue evidence="3">Leaf</tissue>
    </source>
</reference>
<organism evidence="3 4">
    <name type="scientific">Eragrostis curvula</name>
    <name type="common">weeping love grass</name>
    <dbReference type="NCBI Taxonomy" id="38414"/>
    <lineage>
        <taxon>Eukaryota</taxon>
        <taxon>Viridiplantae</taxon>
        <taxon>Streptophyta</taxon>
        <taxon>Embryophyta</taxon>
        <taxon>Tracheophyta</taxon>
        <taxon>Spermatophyta</taxon>
        <taxon>Magnoliopsida</taxon>
        <taxon>Liliopsida</taxon>
        <taxon>Poales</taxon>
        <taxon>Poaceae</taxon>
        <taxon>PACMAD clade</taxon>
        <taxon>Chloridoideae</taxon>
        <taxon>Eragrostideae</taxon>
        <taxon>Eragrostidinae</taxon>
        <taxon>Eragrostis</taxon>
    </lineage>
</organism>
<dbReference type="InterPro" id="IPR046960">
    <property type="entry name" value="PPR_At4g14850-like_plant"/>
</dbReference>
<evidence type="ECO:0000256" key="1">
    <source>
        <dbReference type="ARBA" id="ARBA00022737"/>
    </source>
</evidence>
<name>A0A5J9TNE7_9POAL</name>
<sequence>MVDSGLQPDEMTFAAVLSACNNLGLVEGGLRLFSEMENVYRVQPTLEHCACIVNMLGKAGMVHDAYEFVTKRMSINSEPRVLRDLLRACSLHGNIRIGEIVAKRLLDMEPDDETSLILLMQIYQRAGRLDRMERVKKMMRERAIQIEMRVQPRKKMEWDRGFQYQVEWTIDA</sequence>
<keyword evidence="2" id="KW-0809">Transit peptide</keyword>
<dbReference type="PANTHER" id="PTHR47926:SF515">
    <property type="entry name" value="UMP-CMP KINASE"/>
    <property type="match status" value="1"/>
</dbReference>
<keyword evidence="4" id="KW-1185">Reference proteome</keyword>
<accession>A0A5J9TNE7</accession>
<dbReference type="GO" id="GO:0003723">
    <property type="term" value="F:RNA binding"/>
    <property type="evidence" value="ECO:0007669"/>
    <property type="project" value="InterPro"/>
</dbReference>
<protein>
    <recommendedName>
        <fullName evidence="5">Pentacotripeptide-repeat region of PRORP domain-containing protein</fullName>
    </recommendedName>
</protein>
<comment type="caution">
    <text evidence="3">The sequence shown here is derived from an EMBL/GenBank/DDBJ whole genome shotgun (WGS) entry which is preliminary data.</text>
</comment>
<evidence type="ECO:0000313" key="3">
    <source>
        <dbReference type="EMBL" id="TVU12820.1"/>
    </source>
</evidence>
<keyword evidence="1" id="KW-0677">Repeat</keyword>
<dbReference type="InterPro" id="IPR011990">
    <property type="entry name" value="TPR-like_helical_dom_sf"/>
</dbReference>
<dbReference type="OrthoDB" id="691369at2759"/>
<dbReference type="Gene3D" id="1.25.40.10">
    <property type="entry name" value="Tetratricopeptide repeat domain"/>
    <property type="match status" value="1"/>
</dbReference>
<dbReference type="GO" id="GO:0009451">
    <property type="term" value="P:RNA modification"/>
    <property type="evidence" value="ECO:0007669"/>
    <property type="project" value="InterPro"/>
</dbReference>
<dbReference type="Pfam" id="PF01535">
    <property type="entry name" value="PPR"/>
    <property type="match status" value="1"/>
</dbReference>
<dbReference type="PANTHER" id="PTHR47926">
    <property type="entry name" value="PENTATRICOPEPTIDE REPEAT-CONTAINING PROTEIN"/>
    <property type="match status" value="1"/>
</dbReference>
<dbReference type="InterPro" id="IPR002885">
    <property type="entry name" value="PPR_rpt"/>
</dbReference>
<evidence type="ECO:0000256" key="2">
    <source>
        <dbReference type="ARBA" id="ARBA00022946"/>
    </source>
</evidence>
<evidence type="ECO:0000313" key="4">
    <source>
        <dbReference type="Proteomes" id="UP000324897"/>
    </source>
</evidence>
<dbReference type="EMBL" id="RWGY01000039">
    <property type="protein sequence ID" value="TVU12820.1"/>
    <property type="molecule type" value="Genomic_DNA"/>
</dbReference>
<evidence type="ECO:0008006" key="5">
    <source>
        <dbReference type="Google" id="ProtNLM"/>
    </source>
</evidence>
<dbReference type="Pfam" id="PF20431">
    <property type="entry name" value="E_motif"/>
    <property type="match status" value="1"/>
</dbReference>
<dbReference type="AlphaFoldDB" id="A0A5J9TNE7"/>
<feature type="non-terminal residue" evidence="3">
    <location>
        <position position="1"/>
    </location>
</feature>
<dbReference type="Proteomes" id="UP000324897">
    <property type="component" value="Chromosome 3"/>
</dbReference>
<gene>
    <name evidence="3" type="ORF">EJB05_46482</name>
</gene>
<dbReference type="Gramene" id="TVU12820">
    <property type="protein sequence ID" value="TVU12820"/>
    <property type="gene ID" value="EJB05_46482"/>
</dbReference>